<keyword evidence="8" id="KW-0560">Oxidoreductase</keyword>
<keyword evidence="7" id="KW-1133">Transmembrane helix</keyword>
<evidence type="ECO:0000256" key="11">
    <source>
        <dbReference type="ARBA" id="ARBA00023136"/>
    </source>
</evidence>
<reference evidence="12" key="1">
    <citation type="submission" date="2023-03" db="EMBL/GenBank/DDBJ databases">
        <title>Massive genome expansion in bonnet fungi (Mycena s.s.) driven by repeated elements and novel gene families across ecological guilds.</title>
        <authorList>
            <consortium name="Lawrence Berkeley National Laboratory"/>
            <person name="Harder C.B."/>
            <person name="Miyauchi S."/>
            <person name="Viragh M."/>
            <person name="Kuo A."/>
            <person name="Thoen E."/>
            <person name="Andreopoulos B."/>
            <person name="Lu D."/>
            <person name="Skrede I."/>
            <person name="Drula E."/>
            <person name="Henrissat B."/>
            <person name="Morin E."/>
            <person name="Kohler A."/>
            <person name="Barry K."/>
            <person name="LaButti K."/>
            <person name="Morin E."/>
            <person name="Salamov A."/>
            <person name="Lipzen A."/>
            <person name="Mereny Z."/>
            <person name="Hegedus B."/>
            <person name="Baldrian P."/>
            <person name="Stursova M."/>
            <person name="Weitz H."/>
            <person name="Taylor A."/>
            <person name="Grigoriev I.V."/>
            <person name="Nagy L.G."/>
            <person name="Martin F."/>
            <person name="Kauserud H."/>
        </authorList>
    </citation>
    <scope>NUCLEOTIDE SEQUENCE</scope>
    <source>
        <strain evidence="12">9284</strain>
    </source>
</reference>
<evidence type="ECO:0000256" key="6">
    <source>
        <dbReference type="ARBA" id="ARBA00022723"/>
    </source>
</evidence>
<comment type="similarity">
    <text evidence="3">Belongs to the cytochrome P450 family.</text>
</comment>
<keyword evidence="11" id="KW-0472">Membrane</keyword>
<evidence type="ECO:0000256" key="2">
    <source>
        <dbReference type="ARBA" id="ARBA00004167"/>
    </source>
</evidence>
<comment type="caution">
    <text evidence="12">The sequence shown here is derived from an EMBL/GenBank/DDBJ whole genome shotgun (WGS) entry which is preliminary data.</text>
</comment>
<evidence type="ECO:0000256" key="1">
    <source>
        <dbReference type="ARBA" id="ARBA00001971"/>
    </source>
</evidence>
<evidence type="ECO:0008006" key="14">
    <source>
        <dbReference type="Google" id="ProtNLM"/>
    </source>
</evidence>
<dbReference type="GO" id="GO:0005506">
    <property type="term" value="F:iron ion binding"/>
    <property type="evidence" value="ECO:0007669"/>
    <property type="project" value="InterPro"/>
</dbReference>
<dbReference type="SUPFAM" id="SSF48264">
    <property type="entry name" value="Cytochrome P450"/>
    <property type="match status" value="1"/>
</dbReference>
<dbReference type="PANTHER" id="PTHR46300:SF2">
    <property type="entry name" value="CYTOCHROME P450 MONOOXYGENASE ALNH-RELATED"/>
    <property type="match status" value="1"/>
</dbReference>
<keyword evidence="9" id="KW-0408">Iron</keyword>
<evidence type="ECO:0000256" key="5">
    <source>
        <dbReference type="ARBA" id="ARBA00022692"/>
    </source>
</evidence>
<dbReference type="GO" id="GO:0016020">
    <property type="term" value="C:membrane"/>
    <property type="evidence" value="ECO:0007669"/>
    <property type="project" value="UniProtKB-SubCell"/>
</dbReference>
<organism evidence="12 13">
    <name type="scientific">Roridomyces roridus</name>
    <dbReference type="NCBI Taxonomy" id="1738132"/>
    <lineage>
        <taxon>Eukaryota</taxon>
        <taxon>Fungi</taxon>
        <taxon>Dikarya</taxon>
        <taxon>Basidiomycota</taxon>
        <taxon>Agaricomycotina</taxon>
        <taxon>Agaricomycetes</taxon>
        <taxon>Agaricomycetidae</taxon>
        <taxon>Agaricales</taxon>
        <taxon>Marasmiineae</taxon>
        <taxon>Mycenaceae</taxon>
        <taxon>Roridomyces</taxon>
    </lineage>
</organism>
<protein>
    <recommendedName>
        <fullName evidence="14">Cytochrome P450</fullName>
    </recommendedName>
</protein>
<dbReference type="Proteomes" id="UP001221142">
    <property type="component" value="Unassembled WGS sequence"/>
</dbReference>
<dbReference type="GO" id="GO:0004497">
    <property type="term" value="F:monooxygenase activity"/>
    <property type="evidence" value="ECO:0007669"/>
    <property type="project" value="UniProtKB-KW"/>
</dbReference>
<dbReference type="InterPro" id="IPR001128">
    <property type="entry name" value="Cyt_P450"/>
</dbReference>
<evidence type="ECO:0000313" key="13">
    <source>
        <dbReference type="Proteomes" id="UP001221142"/>
    </source>
</evidence>
<keyword evidence="10" id="KW-0503">Monooxygenase</keyword>
<dbReference type="GO" id="GO:0020037">
    <property type="term" value="F:heme binding"/>
    <property type="evidence" value="ECO:0007669"/>
    <property type="project" value="InterPro"/>
</dbReference>
<proteinExistence type="inferred from homology"/>
<keyword evidence="4" id="KW-0349">Heme</keyword>
<keyword evidence="13" id="KW-1185">Reference proteome</keyword>
<dbReference type="Gene3D" id="1.10.630.10">
    <property type="entry name" value="Cytochrome P450"/>
    <property type="match status" value="1"/>
</dbReference>
<evidence type="ECO:0000256" key="9">
    <source>
        <dbReference type="ARBA" id="ARBA00023004"/>
    </source>
</evidence>
<evidence type="ECO:0000256" key="7">
    <source>
        <dbReference type="ARBA" id="ARBA00022989"/>
    </source>
</evidence>
<keyword evidence="6" id="KW-0479">Metal-binding</keyword>
<dbReference type="InterPro" id="IPR036396">
    <property type="entry name" value="Cyt_P450_sf"/>
</dbReference>
<evidence type="ECO:0000256" key="3">
    <source>
        <dbReference type="ARBA" id="ARBA00010617"/>
    </source>
</evidence>
<accession>A0AAD7BY94</accession>
<dbReference type="GO" id="GO:0016705">
    <property type="term" value="F:oxidoreductase activity, acting on paired donors, with incorporation or reduction of molecular oxygen"/>
    <property type="evidence" value="ECO:0007669"/>
    <property type="project" value="InterPro"/>
</dbReference>
<evidence type="ECO:0000256" key="10">
    <source>
        <dbReference type="ARBA" id="ARBA00023033"/>
    </source>
</evidence>
<keyword evidence="5" id="KW-0812">Transmembrane</keyword>
<gene>
    <name evidence="12" type="ORF">FB45DRAFT_1025279</name>
</gene>
<name>A0AAD7BY94_9AGAR</name>
<evidence type="ECO:0000256" key="8">
    <source>
        <dbReference type="ARBA" id="ARBA00023002"/>
    </source>
</evidence>
<dbReference type="PANTHER" id="PTHR46300">
    <property type="entry name" value="P450, PUTATIVE (EUROFUNG)-RELATED-RELATED"/>
    <property type="match status" value="1"/>
</dbReference>
<dbReference type="InterPro" id="IPR050364">
    <property type="entry name" value="Cytochrome_P450_fung"/>
</dbReference>
<comment type="cofactor">
    <cofactor evidence="1">
        <name>heme</name>
        <dbReference type="ChEBI" id="CHEBI:30413"/>
    </cofactor>
</comment>
<dbReference type="EMBL" id="JARKIF010000007">
    <property type="protein sequence ID" value="KAJ7634333.1"/>
    <property type="molecule type" value="Genomic_DNA"/>
</dbReference>
<evidence type="ECO:0000256" key="4">
    <source>
        <dbReference type="ARBA" id="ARBA00022617"/>
    </source>
</evidence>
<evidence type="ECO:0000313" key="12">
    <source>
        <dbReference type="EMBL" id="KAJ7634333.1"/>
    </source>
</evidence>
<comment type="subcellular location">
    <subcellularLocation>
        <location evidence="2">Membrane</location>
        <topology evidence="2">Single-pass membrane protein</topology>
    </subcellularLocation>
</comment>
<dbReference type="Pfam" id="PF00067">
    <property type="entry name" value="p450"/>
    <property type="match status" value="1"/>
</dbReference>
<sequence length="84" mass="9251">MHFVTYCPVRTLKRICPGRVLAETSVWLIVATTLAVFNISRDPDGGEIDLDQTPGIVSLPSPFECLIEPRSARAVELIQADVQL</sequence>
<dbReference type="AlphaFoldDB" id="A0AAD7BY94"/>